<feature type="transmembrane region" description="Helical" evidence="1">
    <location>
        <begin position="12"/>
        <end position="33"/>
    </location>
</feature>
<evidence type="ECO:0000256" key="1">
    <source>
        <dbReference type="SAM" id="Phobius"/>
    </source>
</evidence>
<dbReference type="RefSeq" id="WP_272181814.1">
    <property type="nucleotide sequence ID" value="NZ_JAQOMS010000002.1"/>
</dbReference>
<keyword evidence="1" id="KW-0472">Membrane</keyword>
<evidence type="ECO:0000313" key="4">
    <source>
        <dbReference type="Proteomes" id="UP001528411"/>
    </source>
</evidence>
<reference evidence="3 4" key="1">
    <citation type="submission" date="2023-01" db="EMBL/GenBank/DDBJ databases">
        <title>Psychrosphaera sp. nov., isolated from marine algae.</title>
        <authorList>
            <person name="Bayburt H."/>
            <person name="Choi B.J."/>
            <person name="Kim J.M."/>
            <person name="Choi D.G."/>
            <person name="Jeon C.O."/>
        </authorList>
    </citation>
    <scope>NUCLEOTIDE SEQUENCE [LARGE SCALE GENOMIC DNA]</scope>
    <source>
        <strain evidence="3 4">G1-22</strain>
    </source>
</reference>
<dbReference type="Pfam" id="PF12792">
    <property type="entry name" value="CSS-motif"/>
    <property type="match status" value="1"/>
</dbReference>
<dbReference type="EMBL" id="JAQOMS010000002">
    <property type="protein sequence ID" value="MDC2890696.1"/>
    <property type="molecule type" value="Genomic_DNA"/>
</dbReference>
<gene>
    <name evidence="3" type="ORF">PN838_20570</name>
</gene>
<comment type="caution">
    <text evidence="3">The sequence shown here is derived from an EMBL/GenBank/DDBJ whole genome shotgun (WGS) entry which is preliminary data.</text>
</comment>
<keyword evidence="1" id="KW-0812">Transmembrane</keyword>
<evidence type="ECO:0000259" key="2">
    <source>
        <dbReference type="Pfam" id="PF12792"/>
    </source>
</evidence>
<accession>A0ABT5FHL6</accession>
<protein>
    <submittedName>
        <fullName evidence="3">CSS-motif domain-containing protein</fullName>
    </submittedName>
</protein>
<keyword evidence="4" id="KW-1185">Reference proteome</keyword>
<name>A0ABT5FHL6_9GAMM</name>
<organism evidence="3 4">
    <name type="scientific">Psychrosphaera algicola</name>
    <dbReference type="NCBI Taxonomy" id="3023714"/>
    <lineage>
        <taxon>Bacteria</taxon>
        <taxon>Pseudomonadati</taxon>
        <taxon>Pseudomonadota</taxon>
        <taxon>Gammaproteobacteria</taxon>
        <taxon>Alteromonadales</taxon>
        <taxon>Pseudoalteromonadaceae</taxon>
        <taxon>Psychrosphaera</taxon>
    </lineage>
</organism>
<dbReference type="Proteomes" id="UP001528411">
    <property type="component" value="Unassembled WGS sequence"/>
</dbReference>
<keyword evidence="1" id="KW-1133">Transmembrane helix</keyword>
<dbReference type="InterPro" id="IPR024744">
    <property type="entry name" value="CSS-motif_dom"/>
</dbReference>
<sequence length="213" mass="23882">MSSSSTASFDRVFALVSVVILAVLMWFSASLYFENDIKKTLVREAQSGIEKLDIIISEVAETLHQLNNIPEQDCSKDLLIQMRRELFKSNFINDIGFIRNGKLVCTTGLGVLDNPIDAADSDYVSLNGFEVSVNHNIALFDNLYLASIARLKSYNAVIRDESLNGLVDNQFHWQLVYQDNGKNIHIVGEKGIFQPDNLSTYSNFGCSKKHLIV</sequence>
<proteinExistence type="predicted"/>
<evidence type="ECO:0000313" key="3">
    <source>
        <dbReference type="EMBL" id="MDC2890696.1"/>
    </source>
</evidence>
<feature type="domain" description="Putative cyclic diguanylate phosphodiesterase CSS motif-containing" evidence="2">
    <location>
        <begin position="42"/>
        <end position="194"/>
    </location>
</feature>